<reference evidence="1" key="1">
    <citation type="submission" date="2020-07" db="EMBL/GenBank/DDBJ databases">
        <authorList>
            <person name="Nazaruddin N."/>
        </authorList>
    </citation>
    <scope>NUCLEOTIDE SEQUENCE</scope>
</reference>
<evidence type="ECO:0000313" key="1">
    <source>
        <dbReference type="EMBL" id="CAD1476033.1"/>
    </source>
</evidence>
<gene>
    <name evidence="1" type="ORF">MHI_LOCUS614508</name>
</gene>
<comment type="caution">
    <text evidence="1">The sequence shown here is derived from an EMBL/GenBank/DDBJ whole genome shotgun (WGS) entry which is preliminary data.</text>
</comment>
<organism evidence="1 2">
    <name type="scientific">Heterotrigona itama</name>
    <dbReference type="NCBI Taxonomy" id="395501"/>
    <lineage>
        <taxon>Eukaryota</taxon>
        <taxon>Metazoa</taxon>
        <taxon>Ecdysozoa</taxon>
        <taxon>Arthropoda</taxon>
        <taxon>Hexapoda</taxon>
        <taxon>Insecta</taxon>
        <taxon>Pterygota</taxon>
        <taxon>Neoptera</taxon>
        <taxon>Endopterygota</taxon>
        <taxon>Hymenoptera</taxon>
        <taxon>Apocrita</taxon>
        <taxon>Aculeata</taxon>
        <taxon>Apoidea</taxon>
        <taxon>Anthophila</taxon>
        <taxon>Apidae</taxon>
        <taxon>Heterotrigona</taxon>
    </lineage>
</organism>
<feature type="non-terminal residue" evidence="1">
    <location>
        <position position="1"/>
    </location>
</feature>
<sequence length="90" mass="10541">LENNRYREATACSQIGKYPGIYGAGGYRRLNARASPLTRRGRPRERYRIDLFEMKLTEVMSKLINSRQEEHADETLVIQSFCLVEKKYLN</sequence>
<protein>
    <submittedName>
        <fullName evidence="1">Uncharacterized protein</fullName>
    </submittedName>
</protein>
<name>A0A6V7H7K7_9HYME</name>
<evidence type="ECO:0000313" key="2">
    <source>
        <dbReference type="Proteomes" id="UP000752696"/>
    </source>
</evidence>
<keyword evidence="2" id="KW-1185">Reference proteome</keyword>
<proteinExistence type="predicted"/>
<dbReference type="AlphaFoldDB" id="A0A6V7H7K7"/>
<dbReference type="Proteomes" id="UP000752696">
    <property type="component" value="Unassembled WGS sequence"/>
</dbReference>
<feature type="non-terminal residue" evidence="1">
    <location>
        <position position="90"/>
    </location>
</feature>
<dbReference type="EMBL" id="CAJDYZ010008961">
    <property type="protein sequence ID" value="CAD1476033.1"/>
    <property type="molecule type" value="Genomic_DNA"/>
</dbReference>
<accession>A0A6V7H7K7</accession>